<keyword evidence="3" id="KW-1185">Reference proteome</keyword>
<dbReference type="Pfam" id="PF00665">
    <property type="entry name" value="rve"/>
    <property type="match status" value="1"/>
</dbReference>
<dbReference type="GO" id="GO:0015074">
    <property type="term" value="P:DNA integration"/>
    <property type="evidence" value="ECO:0007669"/>
    <property type="project" value="InterPro"/>
</dbReference>
<evidence type="ECO:0000313" key="2">
    <source>
        <dbReference type="EMBL" id="VDN27031.1"/>
    </source>
</evidence>
<organism evidence="2 3">
    <name type="scientific">Dibothriocephalus latus</name>
    <name type="common">Fish tapeworm</name>
    <name type="synonym">Diphyllobothrium latum</name>
    <dbReference type="NCBI Taxonomy" id="60516"/>
    <lineage>
        <taxon>Eukaryota</taxon>
        <taxon>Metazoa</taxon>
        <taxon>Spiralia</taxon>
        <taxon>Lophotrochozoa</taxon>
        <taxon>Platyhelminthes</taxon>
        <taxon>Cestoda</taxon>
        <taxon>Eucestoda</taxon>
        <taxon>Diphyllobothriidea</taxon>
        <taxon>Diphyllobothriidae</taxon>
        <taxon>Dibothriocephalus</taxon>
    </lineage>
</organism>
<protein>
    <recommendedName>
        <fullName evidence="1">Integrase catalytic domain-containing protein</fullName>
    </recommendedName>
</protein>
<dbReference type="InterPro" id="IPR012337">
    <property type="entry name" value="RNaseH-like_sf"/>
</dbReference>
<evidence type="ECO:0000259" key="1">
    <source>
        <dbReference type="PROSITE" id="PS50994"/>
    </source>
</evidence>
<gene>
    <name evidence="2" type="ORF">DILT_LOCUS14927</name>
</gene>
<dbReference type="InterPro" id="IPR050951">
    <property type="entry name" value="Retrovirus_Pol_polyprotein"/>
</dbReference>
<dbReference type="SUPFAM" id="SSF53098">
    <property type="entry name" value="Ribonuclease H-like"/>
    <property type="match status" value="1"/>
</dbReference>
<proteinExistence type="predicted"/>
<dbReference type="AlphaFoldDB" id="A0A3P7N701"/>
<accession>A0A3P7N701</accession>
<sequence>MSVNDYTALAARRAAQVASGARFIATISLPGTLPGPDARFSHVHLDVVGPSPLSNGFNYLFTGVNRYTHWAEAIPLPNVQAETIVKAFVNRWVATFGAPSTVTIDRAAQFESELFNTLLESLGYTRSLPHRC</sequence>
<dbReference type="OrthoDB" id="6144934at2759"/>
<reference evidence="2 3" key="1">
    <citation type="submission" date="2018-11" db="EMBL/GenBank/DDBJ databases">
        <authorList>
            <consortium name="Pathogen Informatics"/>
        </authorList>
    </citation>
    <scope>NUCLEOTIDE SEQUENCE [LARGE SCALE GENOMIC DNA]</scope>
</reference>
<dbReference type="InterPro" id="IPR001584">
    <property type="entry name" value="Integrase_cat-core"/>
</dbReference>
<dbReference type="Proteomes" id="UP000281553">
    <property type="component" value="Unassembled WGS sequence"/>
</dbReference>
<feature type="domain" description="Integrase catalytic" evidence="1">
    <location>
        <begin position="30"/>
        <end position="132"/>
    </location>
</feature>
<dbReference type="PANTHER" id="PTHR37984:SF15">
    <property type="entry name" value="INTEGRASE CATALYTIC DOMAIN-CONTAINING PROTEIN"/>
    <property type="match status" value="1"/>
</dbReference>
<evidence type="ECO:0000313" key="3">
    <source>
        <dbReference type="Proteomes" id="UP000281553"/>
    </source>
</evidence>
<dbReference type="Gene3D" id="3.30.420.10">
    <property type="entry name" value="Ribonuclease H-like superfamily/Ribonuclease H"/>
    <property type="match status" value="1"/>
</dbReference>
<dbReference type="EMBL" id="UYRU01076513">
    <property type="protein sequence ID" value="VDN27031.1"/>
    <property type="molecule type" value="Genomic_DNA"/>
</dbReference>
<dbReference type="PANTHER" id="PTHR37984">
    <property type="entry name" value="PROTEIN CBG26694"/>
    <property type="match status" value="1"/>
</dbReference>
<dbReference type="InterPro" id="IPR036397">
    <property type="entry name" value="RNaseH_sf"/>
</dbReference>
<name>A0A3P7N701_DIBLA</name>
<dbReference type="PROSITE" id="PS50994">
    <property type="entry name" value="INTEGRASE"/>
    <property type="match status" value="1"/>
</dbReference>
<dbReference type="GO" id="GO:0003676">
    <property type="term" value="F:nucleic acid binding"/>
    <property type="evidence" value="ECO:0007669"/>
    <property type="project" value="InterPro"/>
</dbReference>